<dbReference type="SUPFAM" id="SSF46894">
    <property type="entry name" value="C-terminal effector domain of the bipartite response regulators"/>
    <property type="match status" value="1"/>
</dbReference>
<dbReference type="OrthoDB" id="7826527at2"/>
<dbReference type="PANTHER" id="PTHR45566">
    <property type="entry name" value="HTH-TYPE TRANSCRIPTIONAL REGULATOR YHJB-RELATED"/>
    <property type="match status" value="1"/>
</dbReference>
<comment type="caution">
    <text evidence="2">Lacks conserved residue(s) required for the propagation of feature annotation.</text>
</comment>
<dbReference type="InterPro" id="IPR011006">
    <property type="entry name" value="CheY-like_superfamily"/>
</dbReference>
<dbReference type="CDD" id="cd06170">
    <property type="entry name" value="LuxR_C_like"/>
    <property type="match status" value="1"/>
</dbReference>
<evidence type="ECO:0000256" key="2">
    <source>
        <dbReference type="PROSITE-ProRule" id="PRU00169"/>
    </source>
</evidence>
<proteinExistence type="predicted"/>
<dbReference type="InterPro" id="IPR001789">
    <property type="entry name" value="Sig_transdc_resp-reg_receiver"/>
</dbReference>
<dbReference type="PROSITE" id="PS50043">
    <property type="entry name" value="HTH_LUXR_2"/>
    <property type="match status" value="1"/>
</dbReference>
<evidence type="ECO:0000259" key="4">
    <source>
        <dbReference type="PROSITE" id="PS50110"/>
    </source>
</evidence>
<dbReference type="RefSeq" id="WP_079566176.1">
    <property type="nucleotide sequence ID" value="NZ_LT670818.1"/>
</dbReference>
<dbReference type="GO" id="GO:0003677">
    <property type="term" value="F:DNA binding"/>
    <property type="evidence" value="ECO:0007669"/>
    <property type="project" value="UniProtKB-KW"/>
</dbReference>
<dbReference type="InterPro" id="IPR051015">
    <property type="entry name" value="EvgA-like"/>
</dbReference>
<dbReference type="InterPro" id="IPR016032">
    <property type="entry name" value="Sig_transdc_resp-reg_C-effctor"/>
</dbReference>
<dbReference type="InterPro" id="IPR000792">
    <property type="entry name" value="Tscrpt_reg_LuxR_C"/>
</dbReference>
<dbReference type="EMBL" id="LT670818">
    <property type="protein sequence ID" value="SHG43057.1"/>
    <property type="molecule type" value="Genomic_DNA"/>
</dbReference>
<protein>
    <submittedName>
        <fullName evidence="5">Two-component system, NarL family, nitrate/nitrite response regulator NarL</fullName>
    </submittedName>
</protein>
<gene>
    <name evidence="5" type="ORF">SAMN05444169_2432</name>
</gene>
<dbReference type="SUPFAM" id="SSF52172">
    <property type="entry name" value="CheY-like"/>
    <property type="match status" value="1"/>
</dbReference>
<dbReference type="SMART" id="SM00421">
    <property type="entry name" value="HTH_LUXR"/>
    <property type="match status" value="1"/>
</dbReference>
<dbReference type="Proteomes" id="UP000190675">
    <property type="component" value="Chromosome I"/>
</dbReference>
<dbReference type="GO" id="GO:0006355">
    <property type="term" value="P:regulation of DNA-templated transcription"/>
    <property type="evidence" value="ECO:0007669"/>
    <property type="project" value="InterPro"/>
</dbReference>
<dbReference type="PROSITE" id="PS00622">
    <property type="entry name" value="HTH_LUXR_1"/>
    <property type="match status" value="1"/>
</dbReference>
<dbReference type="GO" id="GO:0000160">
    <property type="term" value="P:phosphorelay signal transduction system"/>
    <property type="evidence" value="ECO:0007669"/>
    <property type="project" value="InterPro"/>
</dbReference>
<sequence>MHSVISAVVISPDSLFTYGLVHLLRTANYYRLAGVAPSPKEFHISPGEHEPEIVILVLEDDEANLAAITHVRGQLKTAKIVVLGDCINPVTCAEVIRAGADAYLSRSISKDAFVQWLDLVVAGEVVISSALLAPKLDEGVDTMAGRDGGVHSFDEPVSRLSPREAEILECIVDGASNKQISRRFDITEATVKVHVKSILRKINAHNRTQAAIWALYHGMRQSISAIST</sequence>
<dbReference type="PRINTS" id="PR00038">
    <property type="entry name" value="HTHLUXR"/>
</dbReference>
<dbReference type="AlphaFoldDB" id="A0A1M5JR73"/>
<name>A0A1M5JR73_9BRAD</name>
<dbReference type="PROSITE" id="PS50110">
    <property type="entry name" value="RESPONSE_REGULATORY"/>
    <property type="match status" value="1"/>
</dbReference>
<dbReference type="PANTHER" id="PTHR45566:SF2">
    <property type="entry name" value="NARL SUBFAMILY"/>
    <property type="match status" value="1"/>
</dbReference>
<accession>A0A1M5JR73</accession>
<evidence type="ECO:0000259" key="3">
    <source>
        <dbReference type="PROSITE" id="PS50043"/>
    </source>
</evidence>
<organism evidence="5 6">
    <name type="scientific">Bradyrhizobium erythrophlei</name>
    <dbReference type="NCBI Taxonomy" id="1437360"/>
    <lineage>
        <taxon>Bacteria</taxon>
        <taxon>Pseudomonadati</taxon>
        <taxon>Pseudomonadota</taxon>
        <taxon>Alphaproteobacteria</taxon>
        <taxon>Hyphomicrobiales</taxon>
        <taxon>Nitrobacteraceae</taxon>
        <taxon>Bradyrhizobium</taxon>
    </lineage>
</organism>
<reference evidence="5 6" key="1">
    <citation type="submission" date="2016-11" db="EMBL/GenBank/DDBJ databases">
        <authorList>
            <person name="Jaros S."/>
            <person name="Januszkiewicz K."/>
            <person name="Wedrychowicz H."/>
        </authorList>
    </citation>
    <scope>NUCLEOTIDE SEQUENCE [LARGE SCALE GENOMIC DNA]</scope>
    <source>
        <strain evidence="5 6">GAS242</strain>
    </source>
</reference>
<keyword evidence="1" id="KW-0238">DNA-binding</keyword>
<evidence type="ECO:0000313" key="5">
    <source>
        <dbReference type="EMBL" id="SHG43057.1"/>
    </source>
</evidence>
<dbReference type="Pfam" id="PF00196">
    <property type="entry name" value="GerE"/>
    <property type="match status" value="1"/>
</dbReference>
<evidence type="ECO:0000313" key="6">
    <source>
        <dbReference type="Proteomes" id="UP000190675"/>
    </source>
</evidence>
<feature type="domain" description="HTH luxR-type" evidence="3">
    <location>
        <begin position="153"/>
        <end position="218"/>
    </location>
</feature>
<feature type="domain" description="Response regulatory" evidence="4">
    <location>
        <begin position="6"/>
        <end position="121"/>
    </location>
</feature>
<evidence type="ECO:0000256" key="1">
    <source>
        <dbReference type="ARBA" id="ARBA00023125"/>
    </source>
</evidence>
<dbReference type="Gene3D" id="3.40.50.2300">
    <property type="match status" value="1"/>
</dbReference>